<organism evidence="1 2">
    <name type="scientific">Liparis tanakae</name>
    <name type="common">Tanaka's snailfish</name>
    <dbReference type="NCBI Taxonomy" id="230148"/>
    <lineage>
        <taxon>Eukaryota</taxon>
        <taxon>Metazoa</taxon>
        <taxon>Chordata</taxon>
        <taxon>Craniata</taxon>
        <taxon>Vertebrata</taxon>
        <taxon>Euteleostomi</taxon>
        <taxon>Actinopterygii</taxon>
        <taxon>Neopterygii</taxon>
        <taxon>Teleostei</taxon>
        <taxon>Neoteleostei</taxon>
        <taxon>Acanthomorphata</taxon>
        <taxon>Eupercaria</taxon>
        <taxon>Perciformes</taxon>
        <taxon>Cottioidei</taxon>
        <taxon>Cottales</taxon>
        <taxon>Liparidae</taxon>
        <taxon>Liparis</taxon>
    </lineage>
</organism>
<dbReference type="Proteomes" id="UP000314294">
    <property type="component" value="Unassembled WGS sequence"/>
</dbReference>
<gene>
    <name evidence="1" type="ORF">EYF80_012827</name>
</gene>
<accession>A0A4Z2IGY7</accession>
<protein>
    <submittedName>
        <fullName evidence="1">Uncharacterized protein</fullName>
    </submittedName>
</protein>
<proteinExistence type="predicted"/>
<reference evidence="1 2" key="1">
    <citation type="submission" date="2019-03" db="EMBL/GenBank/DDBJ databases">
        <title>First draft genome of Liparis tanakae, snailfish: a comprehensive survey of snailfish specific genes.</title>
        <authorList>
            <person name="Kim W."/>
            <person name="Song I."/>
            <person name="Jeong J.-H."/>
            <person name="Kim D."/>
            <person name="Kim S."/>
            <person name="Ryu S."/>
            <person name="Song J.Y."/>
            <person name="Lee S.K."/>
        </authorList>
    </citation>
    <scope>NUCLEOTIDE SEQUENCE [LARGE SCALE GENOMIC DNA]</scope>
    <source>
        <tissue evidence="1">Muscle</tissue>
    </source>
</reference>
<comment type="caution">
    <text evidence="1">The sequence shown here is derived from an EMBL/GenBank/DDBJ whole genome shotgun (WGS) entry which is preliminary data.</text>
</comment>
<evidence type="ECO:0000313" key="2">
    <source>
        <dbReference type="Proteomes" id="UP000314294"/>
    </source>
</evidence>
<dbReference type="AlphaFoldDB" id="A0A4Z2IGY7"/>
<sequence length="97" mass="10606">MSERTGQRGSQVQHRVECSKSDAAWAPAHPYQAIVIEEYTLAQLLLGTPSAQDCRLHECLPPRLNGAGCSGGDVDGFKRKTKRELGASEQMRLSLPI</sequence>
<dbReference type="EMBL" id="SRLO01000088">
    <property type="protein sequence ID" value="TNN76981.1"/>
    <property type="molecule type" value="Genomic_DNA"/>
</dbReference>
<keyword evidence="2" id="KW-1185">Reference proteome</keyword>
<evidence type="ECO:0000313" key="1">
    <source>
        <dbReference type="EMBL" id="TNN76981.1"/>
    </source>
</evidence>
<name>A0A4Z2IGY7_9TELE</name>